<evidence type="ECO:0000313" key="3">
    <source>
        <dbReference type="EMBL" id="MBW4658513.1"/>
    </source>
</evidence>
<feature type="compositionally biased region" description="Polar residues" evidence="1">
    <location>
        <begin position="16"/>
        <end position="32"/>
    </location>
</feature>
<evidence type="ECO:0000256" key="1">
    <source>
        <dbReference type="SAM" id="MobiDB-lite"/>
    </source>
</evidence>
<proteinExistence type="predicted"/>
<evidence type="ECO:0000313" key="4">
    <source>
        <dbReference type="Proteomes" id="UP000757435"/>
    </source>
</evidence>
<dbReference type="Proteomes" id="UP000757435">
    <property type="component" value="Unassembled WGS sequence"/>
</dbReference>
<name>A0A951Q965_9CYAN</name>
<feature type="transmembrane region" description="Helical" evidence="2">
    <location>
        <begin position="137"/>
        <end position="156"/>
    </location>
</feature>
<reference evidence="3" key="1">
    <citation type="submission" date="2021-05" db="EMBL/GenBank/DDBJ databases">
        <authorList>
            <person name="Pietrasiak N."/>
            <person name="Ward R."/>
            <person name="Stajich J.E."/>
            <person name="Kurbessoian T."/>
        </authorList>
    </citation>
    <scope>NUCLEOTIDE SEQUENCE</scope>
    <source>
        <strain evidence="3">UHER 2000/2452</strain>
    </source>
</reference>
<keyword evidence="2" id="KW-0812">Transmembrane</keyword>
<evidence type="ECO:0008006" key="5">
    <source>
        <dbReference type="Google" id="ProtNLM"/>
    </source>
</evidence>
<evidence type="ECO:0000256" key="2">
    <source>
        <dbReference type="SAM" id="Phobius"/>
    </source>
</evidence>
<feature type="region of interest" description="Disordered" evidence="1">
    <location>
        <begin position="70"/>
        <end position="90"/>
    </location>
</feature>
<comment type="caution">
    <text evidence="3">The sequence shown here is derived from an EMBL/GenBank/DDBJ whole genome shotgun (WGS) entry which is preliminary data.</text>
</comment>
<keyword evidence="2" id="KW-1133">Transmembrane helix</keyword>
<accession>A0A951Q965</accession>
<reference evidence="3" key="2">
    <citation type="journal article" date="2022" name="Microbiol. Resour. Announc.">
        <title>Metagenome Sequencing to Explore Phylogenomics of Terrestrial Cyanobacteria.</title>
        <authorList>
            <person name="Ward R.D."/>
            <person name="Stajich J.E."/>
            <person name="Johansen J.R."/>
            <person name="Huntemann M."/>
            <person name="Clum A."/>
            <person name="Foster B."/>
            <person name="Foster B."/>
            <person name="Roux S."/>
            <person name="Palaniappan K."/>
            <person name="Varghese N."/>
            <person name="Mukherjee S."/>
            <person name="Reddy T.B.K."/>
            <person name="Daum C."/>
            <person name="Copeland A."/>
            <person name="Chen I.A."/>
            <person name="Ivanova N.N."/>
            <person name="Kyrpides N.C."/>
            <person name="Shapiro N."/>
            <person name="Eloe-Fadrosh E.A."/>
            <person name="Pietrasiak N."/>
        </authorList>
    </citation>
    <scope>NUCLEOTIDE SEQUENCE</scope>
    <source>
        <strain evidence="3">UHER 2000/2452</strain>
    </source>
</reference>
<dbReference type="EMBL" id="JAHHHD010000006">
    <property type="protein sequence ID" value="MBW4658513.1"/>
    <property type="molecule type" value="Genomic_DNA"/>
</dbReference>
<dbReference type="AlphaFoldDB" id="A0A951Q965"/>
<gene>
    <name evidence="3" type="ORF">KME15_07550</name>
</gene>
<feature type="compositionally biased region" description="Polar residues" evidence="1">
    <location>
        <begin position="72"/>
        <end position="90"/>
    </location>
</feature>
<sequence>MSQTSSSQAPVLDTPKVTSSTSQMPDANSDLNSVMPEDEGDFESVADRLMDKLFADVDRMLDRDIDLLPEPSVQSPSLQADTASFQSAEPQSLVISPKLSPRPSLLEQAETKEELSDLAELMAEVEEAPQNRSYDKLLLSLVVVALVAVGGAWFYFRNRLTPAVTVVPPSATQIQSQKDQEFLDYVSRSLDRLERDAKAQRQAATIAAAAPSPSPSPSTVLERVYIPIYQSPVAASPALPAVPQTLPQALPQIPQIGSPTAPQVTTAPATTPNITSAATRVLIGVLELGDRSAALFEIDGAPQRIQIGESIGGSGWTLVSIKNQEAIVRRNGEVRSIYVGQKF</sequence>
<protein>
    <recommendedName>
        <fullName evidence="5">Type II secretion system protein GspC N-terminal domain-containing protein</fullName>
    </recommendedName>
</protein>
<keyword evidence="2" id="KW-0472">Membrane</keyword>
<feature type="region of interest" description="Disordered" evidence="1">
    <location>
        <begin position="1"/>
        <end position="40"/>
    </location>
</feature>
<organism evidence="3 4">
    <name type="scientific">Drouetiella hepatica Uher 2000/2452</name>
    <dbReference type="NCBI Taxonomy" id="904376"/>
    <lineage>
        <taxon>Bacteria</taxon>
        <taxon>Bacillati</taxon>
        <taxon>Cyanobacteriota</taxon>
        <taxon>Cyanophyceae</taxon>
        <taxon>Oculatellales</taxon>
        <taxon>Oculatellaceae</taxon>
        <taxon>Drouetiella</taxon>
    </lineage>
</organism>